<dbReference type="InterPro" id="IPR001283">
    <property type="entry name" value="CRISP-related"/>
</dbReference>
<evidence type="ECO:0000256" key="1">
    <source>
        <dbReference type="ARBA" id="ARBA00004613"/>
    </source>
</evidence>
<keyword evidence="3" id="KW-0732">Signal</keyword>
<dbReference type="AlphaFoldDB" id="A0ABD2P6Y5"/>
<dbReference type="PANTHER" id="PTHR10334">
    <property type="entry name" value="CYSTEINE-RICH SECRETORY PROTEIN-RELATED"/>
    <property type="match status" value="1"/>
</dbReference>
<evidence type="ECO:0000313" key="5">
    <source>
        <dbReference type="EMBL" id="KAL3286615.1"/>
    </source>
</evidence>
<keyword evidence="2" id="KW-0964">Secreted</keyword>
<gene>
    <name evidence="5" type="ORF">HHI36_001114</name>
</gene>
<sequence>MFLITLTFNIILCIILKLEFQCWAMNVDYCKLPCKTKNNTIEHVMCTLHNDCTVGAECKVRTKFQITREIKNFVLNVHNFYRDKIAFGEAPGQYKATQPQAGDLLEMVWDDELAYFAQCYANKCILQYDKCRQNSAGENIAQLIFIRVSVNPKSIEEIITEMVETVFYTSKHISVREIEQYREDKHTKQFSQLAWSRTNRIGCGITKLLEDLYAFYMVCNYGPAGSIEGEPVYKIGLPCSKCPMNRTCGEQYSGLCAATPEERHNHENNPTFLQVFERIVEPSIQRKLDYEPTMTYVSSDDTTTELKISDTSPSEYREEMVYDWDMTTLMKYIPTAVSSIQPEKILDHETFMMKEVDEDRNANIALDETAGSTISVNVSDSEELPISLCKIKKRRGWPHFDEQERTSGYHSNLLMYGYKIRLRFSLILLLSIQT</sequence>
<feature type="chain" id="PRO_5044837451" description="SCP domain-containing protein" evidence="3">
    <location>
        <begin position="25"/>
        <end position="434"/>
    </location>
</feature>
<comment type="caution">
    <text evidence="5">The sequence shown here is derived from an EMBL/GenBank/DDBJ whole genome shotgun (WGS) entry which is preliminary data.</text>
</comment>
<keyword evidence="6" id="KW-1185">Reference proteome</keyword>
<dbReference type="Pfam" id="PF00188">
    <property type="entry name" value="CAP"/>
    <property type="match status" value="1"/>
</dbReference>
<dbReference type="SUPFAM" id="SSF55797">
    <property type="entry name" value="PR-1-like"/>
    <property type="match status" value="1"/>
</dbReference>
<evidence type="ECO:0000256" key="2">
    <source>
        <dbReference type="ARBA" id="ARBA00022525"/>
    </source>
</evidence>
<dbReference type="Proteomes" id="UP001516400">
    <property type="component" value="Unassembled WGS sequence"/>
</dbReference>
<dbReference type="InterPro" id="IPR035940">
    <property type="entry name" value="CAP_sf"/>
</dbReference>
<proteinExistence type="predicted"/>
<comment type="subcellular location">
    <subcellularLocation>
        <location evidence="1">Secreted</location>
    </subcellularLocation>
</comment>
<organism evidence="5 6">
    <name type="scientific">Cryptolaemus montrouzieri</name>
    <dbReference type="NCBI Taxonomy" id="559131"/>
    <lineage>
        <taxon>Eukaryota</taxon>
        <taxon>Metazoa</taxon>
        <taxon>Ecdysozoa</taxon>
        <taxon>Arthropoda</taxon>
        <taxon>Hexapoda</taxon>
        <taxon>Insecta</taxon>
        <taxon>Pterygota</taxon>
        <taxon>Neoptera</taxon>
        <taxon>Endopterygota</taxon>
        <taxon>Coleoptera</taxon>
        <taxon>Polyphaga</taxon>
        <taxon>Cucujiformia</taxon>
        <taxon>Coccinelloidea</taxon>
        <taxon>Coccinellidae</taxon>
        <taxon>Scymninae</taxon>
        <taxon>Scymnini</taxon>
        <taxon>Cryptolaemus</taxon>
    </lineage>
</organism>
<evidence type="ECO:0000259" key="4">
    <source>
        <dbReference type="SMART" id="SM00198"/>
    </source>
</evidence>
<name>A0ABD2P6Y5_9CUCU</name>
<accession>A0ABD2P6Y5</accession>
<feature type="domain" description="SCP" evidence="4">
    <location>
        <begin position="69"/>
        <end position="229"/>
    </location>
</feature>
<dbReference type="Gene3D" id="3.40.33.10">
    <property type="entry name" value="CAP"/>
    <property type="match status" value="1"/>
</dbReference>
<dbReference type="CDD" id="cd05380">
    <property type="entry name" value="CAP_euk"/>
    <property type="match status" value="1"/>
</dbReference>
<dbReference type="EMBL" id="JABFTP020000185">
    <property type="protein sequence ID" value="KAL3286615.1"/>
    <property type="molecule type" value="Genomic_DNA"/>
</dbReference>
<dbReference type="GO" id="GO:0005576">
    <property type="term" value="C:extracellular region"/>
    <property type="evidence" value="ECO:0007669"/>
    <property type="project" value="UniProtKB-SubCell"/>
</dbReference>
<dbReference type="PRINTS" id="PR00837">
    <property type="entry name" value="V5TPXLIKE"/>
</dbReference>
<feature type="signal peptide" evidence="3">
    <location>
        <begin position="1"/>
        <end position="24"/>
    </location>
</feature>
<evidence type="ECO:0000313" key="6">
    <source>
        <dbReference type="Proteomes" id="UP001516400"/>
    </source>
</evidence>
<evidence type="ECO:0000256" key="3">
    <source>
        <dbReference type="SAM" id="SignalP"/>
    </source>
</evidence>
<dbReference type="InterPro" id="IPR014044">
    <property type="entry name" value="CAP_dom"/>
</dbReference>
<protein>
    <recommendedName>
        <fullName evidence="4">SCP domain-containing protein</fullName>
    </recommendedName>
</protein>
<dbReference type="PRINTS" id="PR00838">
    <property type="entry name" value="V5ALLERGEN"/>
</dbReference>
<dbReference type="InterPro" id="IPR002413">
    <property type="entry name" value="V5_allergen-like"/>
</dbReference>
<dbReference type="SMART" id="SM00198">
    <property type="entry name" value="SCP"/>
    <property type="match status" value="1"/>
</dbReference>
<reference evidence="5 6" key="1">
    <citation type="journal article" date="2021" name="BMC Biol.">
        <title>Horizontally acquired antibacterial genes associated with adaptive radiation of ladybird beetles.</title>
        <authorList>
            <person name="Li H.S."/>
            <person name="Tang X.F."/>
            <person name="Huang Y.H."/>
            <person name="Xu Z.Y."/>
            <person name="Chen M.L."/>
            <person name="Du X.Y."/>
            <person name="Qiu B.Y."/>
            <person name="Chen P.T."/>
            <person name="Zhang W."/>
            <person name="Slipinski A."/>
            <person name="Escalona H.E."/>
            <person name="Waterhouse R.M."/>
            <person name="Zwick A."/>
            <person name="Pang H."/>
        </authorList>
    </citation>
    <scope>NUCLEOTIDE SEQUENCE [LARGE SCALE GENOMIC DNA]</scope>
    <source>
        <strain evidence="5">SYSU2018</strain>
    </source>
</reference>